<dbReference type="EMBL" id="JBHRYJ010000002">
    <property type="protein sequence ID" value="MFC3676233.1"/>
    <property type="molecule type" value="Genomic_DNA"/>
</dbReference>
<sequence length="193" mass="21730">MIVDWGGFGQFIASALGGATILGASKFWYDYRREQTLRSERQRFLAVQIVYQLEDYAMVCVDALTTHDLWEGSGGNAGSMISGVPDLPDRPPSDHYSLLDLQLVERLYTLPQQVRAAKGYVSFDYEVNADPEPDGEVAEDKTYLMADLAAKLARDFRLRYGMTKQRLGFGSWDVMAYIAKGARHAEDKRSSRE</sequence>
<keyword evidence="3" id="KW-1185">Reference proteome</keyword>
<accession>A0ABV7VFK5</accession>
<proteinExistence type="predicted"/>
<comment type="caution">
    <text evidence="2">The sequence shown here is derived from an EMBL/GenBank/DDBJ whole genome shotgun (WGS) entry which is preliminary data.</text>
</comment>
<name>A0ABV7VFK5_9PROT</name>
<keyword evidence="1" id="KW-0472">Membrane</keyword>
<keyword evidence="1" id="KW-1133">Transmembrane helix</keyword>
<gene>
    <name evidence="2" type="ORF">ACFOOQ_11810</name>
</gene>
<reference evidence="3" key="1">
    <citation type="journal article" date="2019" name="Int. J. Syst. Evol. Microbiol.">
        <title>The Global Catalogue of Microorganisms (GCM) 10K type strain sequencing project: providing services to taxonomists for standard genome sequencing and annotation.</title>
        <authorList>
            <consortium name="The Broad Institute Genomics Platform"/>
            <consortium name="The Broad Institute Genome Sequencing Center for Infectious Disease"/>
            <person name="Wu L."/>
            <person name="Ma J."/>
        </authorList>
    </citation>
    <scope>NUCLEOTIDE SEQUENCE [LARGE SCALE GENOMIC DNA]</scope>
    <source>
        <strain evidence="3">KCTC 42182</strain>
    </source>
</reference>
<protein>
    <submittedName>
        <fullName evidence="2">Uncharacterized protein</fullName>
    </submittedName>
</protein>
<evidence type="ECO:0000313" key="3">
    <source>
        <dbReference type="Proteomes" id="UP001595711"/>
    </source>
</evidence>
<dbReference type="Proteomes" id="UP001595711">
    <property type="component" value="Unassembled WGS sequence"/>
</dbReference>
<feature type="transmembrane region" description="Helical" evidence="1">
    <location>
        <begin position="6"/>
        <end position="29"/>
    </location>
</feature>
<keyword evidence="1" id="KW-0812">Transmembrane</keyword>
<evidence type="ECO:0000256" key="1">
    <source>
        <dbReference type="SAM" id="Phobius"/>
    </source>
</evidence>
<evidence type="ECO:0000313" key="2">
    <source>
        <dbReference type="EMBL" id="MFC3676233.1"/>
    </source>
</evidence>
<dbReference type="RefSeq" id="WP_379726458.1">
    <property type="nucleotide sequence ID" value="NZ_JBHRYJ010000002.1"/>
</dbReference>
<organism evidence="2 3">
    <name type="scientific">Ferrovibrio xuzhouensis</name>
    <dbReference type="NCBI Taxonomy" id="1576914"/>
    <lineage>
        <taxon>Bacteria</taxon>
        <taxon>Pseudomonadati</taxon>
        <taxon>Pseudomonadota</taxon>
        <taxon>Alphaproteobacteria</taxon>
        <taxon>Rhodospirillales</taxon>
        <taxon>Rhodospirillaceae</taxon>
        <taxon>Ferrovibrio</taxon>
    </lineage>
</organism>